<feature type="binding site" evidence="1">
    <location>
        <position position="152"/>
    </location>
    <ligand>
        <name>Zn(2+)</name>
        <dbReference type="ChEBI" id="CHEBI:29105"/>
        <note>catalytic</note>
    </ligand>
</feature>
<protein>
    <submittedName>
        <fullName evidence="3">M12 family metallopeptidase</fullName>
    </submittedName>
</protein>
<dbReference type="InterPro" id="IPR006026">
    <property type="entry name" value="Peptidase_Metallo"/>
</dbReference>
<dbReference type="SUPFAM" id="SSF55486">
    <property type="entry name" value="Metalloproteases ('zincins'), catalytic domain"/>
    <property type="match status" value="1"/>
</dbReference>
<dbReference type="InterPro" id="IPR024079">
    <property type="entry name" value="MetalloPept_cat_dom_sf"/>
</dbReference>
<dbReference type="InterPro" id="IPR001506">
    <property type="entry name" value="Peptidase_M12A"/>
</dbReference>
<reference evidence="3 4" key="1">
    <citation type="submission" date="2021-12" db="EMBL/GenBank/DDBJ databases">
        <title>Discovery of the Pendulisporaceae a myxobacterial family with distinct sporulation behavior and unique specialized metabolism.</title>
        <authorList>
            <person name="Garcia R."/>
            <person name="Popoff A."/>
            <person name="Bader C.D."/>
            <person name="Loehr J."/>
            <person name="Walesch S."/>
            <person name="Walt C."/>
            <person name="Boldt J."/>
            <person name="Bunk B."/>
            <person name="Haeckl F.J.F.P.J."/>
            <person name="Gunesch A.P."/>
            <person name="Birkelbach J."/>
            <person name="Nuebel U."/>
            <person name="Pietschmann T."/>
            <person name="Bach T."/>
            <person name="Mueller R."/>
        </authorList>
    </citation>
    <scope>NUCLEOTIDE SEQUENCE [LARGE SCALE GENOMIC DNA]</scope>
    <source>
        <strain evidence="3 4">MSr12523</strain>
    </source>
</reference>
<sequence length="183" mass="19946">MGETGEPAKIEYSVKDGLALYEGDILLGTPATQATPRIAGWLDADIVRSQPAPATKYRWPDKTVPYVIDAELSDRSRITRAITQWETKTPLVFVARTPANAAAYPDYVVFRSGKGCHSSVGRIGGPQYVSLSSHCTTNNTIHEIGHAVGLWHSPHDDASIMRDGGQRETLSAGDIEVVKRLYP</sequence>
<dbReference type="RefSeq" id="WP_394841698.1">
    <property type="nucleotide sequence ID" value="NZ_CP089982.1"/>
</dbReference>
<name>A0ABZ2JXJ8_9BACT</name>
<organism evidence="3 4">
    <name type="scientific">Pendulispora brunnea</name>
    <dbReference type="NCBI Taxonomy" id="2905690"/>
    <lineage>
        <taxon>Bacteria</taxon>
        <taxon>Pseudomonadati</taxon>
        <taxon>Myxococcota</taxon>
        <taxon>Myxococcia</taxon>
        <taxon>Myxococcales</taxon>
        <taxon>Sorangiineae</taxon>
        <taxon>Pendulisporaceae</taxon>
        <taxon>Pendulispora</taxon>
    </lineage>
</organism>
<feature type="domain" description="Peptidase M12A" evidence="2">
    <location>
        <begin position="50"/>
        <end position="152"/>
    </location>
</feature>
<evidence type="ECO:0000313" key="4">
    <source>
        <dbReference type="Proteomes" id="UP001379533"/>
    </source>
</evidence>
<comment type="cofactor">
    <cofactor evidence="1">
        <name>Zn(2+)</name>
        <dbReference type="ChEBI" id="CHEBI:29105"/>
    </cofactor>
    <text evidence="1">Binds 1 zinc ion per subunit.</text>
</comment>
<comment type="caution">
    <text evidence="1">Lacks conserved residue(s) required for the propagation of feature annotation.</text>
</comment>
<proteinExistence type="predicted"/>
<dbReference type="Pfam" id="PF01400">
    <property type="entry name" value="Astacin"/>
    <property type="match status" value="1"/>
</dbReference>
<keyword evidence="1" id="KW-0479">Metal-binding</keyword>
<gene>
    <name evidence="3" type="ORF">LZC95_32065</name>
</gene>
<keyword evidence="4" id="KW-1185">Reference proteome</keyword>
<keyword evidence="1" id="KW-0378">Hydrolase</keyword>
<evidence type="ECO:0000256" key="1">
    <source>
        <dbReference type="PROSITE-ProRule" id="PRU01211"/>
    </source>
</evidence>
<dbReference type="SMART" id="SM00235">
    <property type="entry name" value="ZnMc"/>
    <property type="match status" value="1"/>
</dbReference>
<dbReference type="EMBL" id="CP089982">
    <property type="protein sequence ID" value="WXA91077.1"/>
    <property type="molecule type" value="Genomic_DNA"/>
</dbReference>
<dbReference type="Gene3D" id="3.40.390.10">
    <property type="entry name" value="Collagenase (Catalytic Domain)"/>
    <property type="match status" value="1"/>
</dbReference>
<feature type="active site" evidence="1">
    <location>
        <position position="143"/>
    </location>
</feature>
<keyword evidence="1" id="KW-0862">Zinc</keyword>
<dbReference type="PANTHER" id="PTHR10127">
    <property type="entry name" value="DISCOIDIN, CUB, EGF, LAMININ , AND ZINC METALLOPROTEASE DOMAIN CONTAINING"/>
    <property type="match status" value="1"/>
</dbReference>
<keyword evidence="1" id="KW-0482">Metalloprotease</keyword>
<feature type="binding site" evidence="1">
    <location>
        <position position="142"/>
    </location>
    <ligand>
        <name>Zn(2+)</name>
        <dbReference type="ChEBI" id="CHEBI:29105"/>
        <note>catalytic</note>
    </ligand>
</feature>
<evidence type="ECO:0000259" key="2">
    <source>
        <dbReference type="PROSITE" id="PS51864"/>
    </source>
</evidence>
<feature type="binding site" evidence="1">
    <location>
        <position position="146"/>
    </location>
    <ligand>
        <name>Zn(2+)</name>
        <dbReference type="ChEBI" id="CHEBI:29105"/>
        <note>catalytic</note>
    </ligand>
</feature>
<evidence type="ECO:0000313" key="3">
    <source>
        <dbReference type="EMBL" id="WXA91077.1"/>
    </source>
</evidence>
<dbReference type="PROSITE" id="PS51864">
    <property type="entry name" value="ASTACIN"/>
    <property type="match status" value="1"/>
</dbReference>
<keyword evidence="1" id="KW-0645">Protease</keyword>
<dbReference type="PANTHER" id="PTHR10127:SF850">
    <property type="entry name" value="METALLOENDOPEPTIDASE"/>
    <property type="match status" value="1"/>
</dbReference>
<accession>A0ABZ2JXJ8</accession>
<dbReference type="Proteomes" id="UP001379533">
    <property type="component" value="Chromosome"/>
</dbReference>